<name>A0ACB8UWI4_9EURO</name>
<reference evidence="1" key="1">
    <citation type="journal article" date="2022" name="bioRxiv">
        <title>Population genetic analysis of Ophidiomyces ophidiicola, the causative agent of snake fungal disease, indicates recent introductions to the USA.</title>
        <authorList>
            <person name="Ladner J.T."/>
            <person name="Palmer J.M."/>
            <person name="Ettinger C.L."/>
            <person name="Stajich J.E."/>
            <person name="Farrell T.M."/>
            <person name="Glorioso B.M."/>
            <person name="Lawson B."/>
            <person name="Price S.J."/>
            <person name="Stengle A.G."/>
            <person name="Grear D.A."/>
            <person name="Lorch J.M."/>
        </authorList>
    </citation>
    <scope>NUCLEOTIDE SEQUENCE</scope>
    <source>
        <strain evidence="1">NWHC 24266-5</strain>
    </source>
</reference>
<comment type="caution">
    <text evidence="1">The sequence shown here is derived from an EMBL/GenBank/DDBJ whole genome shotgun (WGS) entry which is preliminary data.</text>
</comment>
<dbReference type="EMBL" id="JALBCA010000049">
    <property type="protein sequence ID" value="KAI2386307.1"/>
    <property type="molecule type" value="Genomic_DNA"/>
</dbReference>
<protein>
    <submittedName>
        <fullName evidence="1">Uncharacterized protein</fullName>
    </submittedName>
</protein>
<evidence type="ECO:0000313" key="1">
    <source>
        <dbReference type="EMBL" id="KAI2386307.1"/>
    </source>
</evidence>
<accession>A0ACB8UWI4</accession>
<gene>
    <name evidence="1" type="ORF">LOY88_003629</name>
</gene>
<organism evidence="1">
    <name type="scientific">Ophidiomyces ophidiicola</name>
    <dbReference type="NCBI Taxonomy" id="1387563"/>
    <lineage>
        <taxon>Eukaryota</taxon>
        <taxon>Fungi</taxon>
        <taxon>Dikarya</taxon>
        <taxon>Ascomycota</taxon>
        <taxon>Pezizomycotina</taxon>
        <taxon>Eurotiomycetes</taxon>
        <taxon>Eurotiomycetidae</taxon>
        <taxon>Onygenales</taxon>
        <taxon>Onygenaceae</taxon>
        <taxon>Ophidiomyces</taxon>
    </lineage>
</organism>
<proteinExistence type="predicted"/>
<sequence length="549" mass="62770">MFGRSEDYYSAYDVILWSKIAEIEKLALFRFINHAGIPDHGGRYVLQKVAESPDVPLETTLLSIWEEWLALAWKVSRDDNVSPEIEAALRERDDNHCCIKGTDVDTKPTYIIAPSIVEDPALQPGGSLRPILEAFLTEETIKELFESLTLRGKENELKNMWLMSPIARSAFRHGHYSIIKSPHLERGRDGASLPHGGWWIVPTTPGEMSLAVLNGNEEFYKTPSTPNPDSHPLPLDLFVHNHGKLTKPLHLLGVMNRIKGGWRTRKDPRTVGKAGRLILRFILLLLPVFLRLALYQLIFRWADRLIPSQAAGFYVKFLPFGICLKKGGRNAANEANSLLLVEKYTTINAPRLIDSVMIDEQSGFVLMTEIFGDRLEGVYYRTTYEERKQIGQDLAEWISQLRRIPNKTNYLIADTLGEPLTDHRFGGKTWGPFNTVADFTDRLVKDVPNIQKLKHELPLSVLYQKKYDIVFTQSDLHMRNIFLKNGKLHGLIDFESGSFRPEYWEFTRAVWPYGGDVTPSSIYRFAFGEKYKEELEAETYILLNGPFIC</sequence>